<evidence type="ECO:0000313" key="2">
    <source>
        <dbReference type="EMBL" id="KHN88542.1"/>
    </source>
</evidence>
<sequence>MEGGSNVDASLTVLLFVTHSLLTAELRSELTATIHTSSGLLSRFGKFIVSFETLVTMVSLSVCYYLSFQHFTASIFALRTLLKAALRLAEKSPNNYNILLVYGKAIGN</sequence>
<reference evidence="2 3" key="1">
    <citation type="submission" date="2014-11" db="EMBL/GenBank/DDBJ databases">
        <title>Genetic blueprint of the zoonotic pathogen Toxocara canis.</title>
        <authorList>
            <person name="Zhu X.-Q."/>
            <person name="Korhonen P.K."/>
            <person name="Cai H."/>
            <person name="Young N.D."/>
            <person name="Nejsum P."/>
            <person name="von Samson-Himmelstjerna G."/>
            <person name="Boag P.R."/>
            <person name="Tan P."/>
            <person name="Li Q."/>
            <person name="Min J."/>
            <person name="Yang Y."/>
            <person name="Wang X."/>
            <person name="Fang X."/>
            <person name="Hall R.S."/>
            <person name="Hofmann A."/>
            <person name="Sternberg P.W."/>
            <person name="Jex A.R."/>
            <person name="Gasser R.B."/>
        </authorList>
    </citation>
    <scope>NUCLEOTIDE SEQUENCE [LARGE SCALE GENOMIC DNA]</scope>
    <source>
        <strain evidence="2">PN_DK_2014</strain>
    </source>
</reference>
<gene>
    <name evidence="2" type="ORF">Tcan_07288</name>
</gene>
<name>A0A0B2W4N3_TOXCA</name>
<accession>A0A0B2W4N3</accession>
<comment type="caution">
    <text evidence="2">The sequence shown here is derived from an EMBL/GenBank/DDBJ whole genome shotgun (WGS) entry which is preliminary data.</text>
</comment>
<organism evidence="2 3">
    <name type="scientific">Toxocara canis</name>
    <name type="common">Canine roundworm</name>
    <dbReference type="NCBI Taxonomy" id="6265"/>
    <lineage>
        <taxon>Eukaryota</taxon>
        <taxon>Metazoa</taxon>
        <taxon>Ecdysozoa</taxon>
        <taxon>Nematoda</taxon>
        <taxon>Chromadorea</taxon>
        <taxon>Rhabditida</taxon>
        <taxon>Spirurina</taxon>
        <taxon>Ascaridomorpha</taxon>
        <taxon>Ascaridoidea</taxon>
        <taxon>Toxocaridae</taxon>
        <taxon>Toxocara</taxon>
    </lineage>
</organism>
<keyword evidence="1" id="KW-0812">Transmembrane</keyword>
<dbReference type="EMBL" id="JPKZ01000212">
    <property type="protein sequence ID" value="KHN88542.1"/>
    <property type="molecule type" value="Genomic_DNA"/>
</dbReference>
<proteinExistence type="predicted"/>
<keyword evidence="3" id="KW-1185">Reference proteome</keyword>
<keyword evidence="1" id="KW-0472">Membrane</keyword>
<evidence type="ECO:0000313" key="3">
    <source>
        <dbReference type="Proteomes" id="UP000031036"/>
    </source>
</evidence>
<keyword evidence="1" id="KW-1133">Transmembrane helix</keyword>
<dbReference type="AlphaFoldDB" id="A0A0B2W4N3"/>
<evidence type="ECO:0000256" key="1">
    <source>
        <dbReference type="SAM" id="Phobius"/>
    </source>
</evidence>
<dbReference type="Proteomes" id="UP000031036">
    <property type="component" value="Unassembled WGS sequence"/>
</dbReference>
<feature type="transmembrane region" description="Helical" evidence="1">
    <location>
        <begin position="47"/>
        <end position="66"/>
    </location>
</feature>
<protein>
    <submittedName>
        <fullName evidence="2">Uncharacterized protein</fullName>
    </submittedName>
</protein>